<dbReference type="GO" id="GO:0005524">
    <property type="term" value="F:ATP binding"/>
    <property type="evidence" value="ECO:0007669"/>
    <property type="project" value="UniProtKB-KW"/>
</dbReference>
<feature type="region of interest" description="Disordered" evidence="12">
    <location>
        <begin position="1815"/>
        <end position="1836"/>
    </location>
</feature>
<feature type="transmembrane region" description="Helical" evidence="13">
    <location>
        <begin position="1272"/>
        <end position="1291"/>
    </location>
</feature>
<dbReference type="GO" id="GO:0004016">
    <property type="term" value="F:adenylate cyclase activity"/>
    <property type="evidence" value="ECO:0007669"/>
    <property type="project" value="UniProtKB-EC"/>
</dbReference>
<feature type="transmembrane region" description="Helical" evidence="13">
    <location>
        <begin position="199"/>
        <end position="219"/>
    </location>
</feature>
<feature type="transmembrane region" description="Helical" evidence="13">
    <location>
        <begin position="226"/>
        <end position="246"/>
    </location>
</feature>
<keyword evidence="11" id="KW-0456">Lyase</keyword>
<sequence>MNHLGTETIGRRSLLNGLMTAATRSWRHGLQPNGHTSNAMVFPTITTAVNSSPTCRTPTTDSANMIEEQRRRLQQQRHQDHRLNVLWYGGDDRQQQQTPALLFESHNQYQSTDDWEKQPLRQRGRKSQRSRCRRNHKKKHSMLPTLPISWAAMLVAMYAAAMAVVYFIFGASTGSGWIWLRGIAVNNNSLLWLYHLPPTWYYIVQAFCAAIISCCCHHLCFQRQQWCCYILLALFSTTLLPSIPLAEVFSGNIKTTSLGNSITKQQPNSYNPEDFNDNRLALYEGLWQIVFFIFIAYCFVLPTSNSGLSDNTNDENINEPKKDVLINIKEDHHVTTAVLIFSIVASMGHTTLNIYTAHCWYSPQHIHRDYNSTKSMAAIQQLIANTIVLACINVTGWLIRQSVIKDRAEIIGYEGNNQFLGKYQQLRFALRRQADKLNLLLTSLLPIRVFSEMKYDIVTDAARSYNIISGSNDDNPQSKPSQQELNLQTPQLPKLYLKEYENISVVFANLTGFWNNGSAITGYGESGSQSSRQLITLIDRLMVDLFCALARSNHCLPIRLLGHRLYFVAGLPAEEGYLHDDKNPRWTLDADKHASNAVRLGLDLIDAVNTVIRDVSRHGYGRNINLNVRVGVHSGRIACGVQSFTGGIGTCSNFGSRWQYDVWGRDVNVASHIESSGRPGLVHVSRATVDKITEKEVAPNAASGSNHFPAEVKFRKKTVNPGPDFSDKDNYTFERSHEEQRNQFLRHNRIDTYFVVPSTLSPNSEFNKNPIENCGDAYITNDENHYSKHIEPLILQSIEHQLQKEEIRRQYVSIDSTQENVNTSEQLDQTTKKTGTVDIPVTTTAPVTSVKMVMNRHRRSKYFEQESLQALVTKMNTSSAIKIPMTRRSRWEDDIFGGHDSNEHEKVRGKSDDDDLFRLAKSQLMLLCVIIALFVVNVTTMPWTLLLGITFITPFVITAGELIYVMALLIDWIPRPTLHSSTYSTAIFADDDEYYHHYDSDNNDSDSSYNSDGGGRCLTRFLICHHPGSCSFLARIFKPFRSESNTTISTRSPLENNNSWKWLPVKWCRCCQCYGRHSWFTSCFDNEGVSSGVSSDDSDIESRLGFRNENAIMASTAGVSPPPPQQQQNQLQHAQPLNINTNRQRQRHRRLMRKYQDEERRTWFFWLGACSELIVVLLVCLLALLNAFTCEPVATATSNANFDDQFHVQNKIINGTGEFNTPIVNINTTQDKNHSPLTCFWPQYAVLTCCLVYVSIVITFPIYYGSLPTLRIKIGVLFVMTCVFAVAFIHFTHRHVFVAASISSQRPYNIENVNILGQQIINTTNKQWLREHDQELQHAAGLNTVIATVYAIAFAMATLICFIYKHHLLDRRAHNKVKMDREYRRLGVLRVAHRRTLHAIVPDHVANSLQKIYSDTKNVDYGRTRRELNLISADNQPIPMNHSLNRQIRERIPAYISPLYYYGYRSVVVIFATVVQSDQMLPTIIPSSENNCHYNYRQLSLFHNIFSEFDRLLDGQKFRGLVEKIKMVGTNTYMAAVGLQHQHESEHQLLMLLKEIKQRNNETSQYNNKDEKDDIDNNLANGYELYDVLSAHHVIFALDFICNMRRILYRQQSSVMTPNSCNSQIALRVGVNLGPVVAGLIGCNDSIWKRPQYDIWGNTVNVAHQMDTTGVPGSTQVTNYVVEIMKSIRNPKYEFDVRTKLINKDNKRIAYFVRENFESDESHNSIKASGSSNYSQTQHHQVSMSNKSHLQHLEPEDRLQLYKHPSTIQPSQNAYRAITQQLPRDQLHNIPVVTVHSQHSYYNAIPQQQEIRHINTEPQKSPPPPPPPRSPPPVNMRCTQHTTNYPKVQYQCSGERERNLDKRQRSRAGCQLSHNIQQQNRCTPETTAKTTAIYARPLQHQQQNNNKQSSVTVVPRGLVKIFGDEPKQISPQHTPTISKSKPTCTSNHSTNETVFSTKNTPQQLQQPRRPNVLLLSNTATETAPNVSKNFDADRPLPAPPRSSDTVAGRQRHHHDPRRRRRHHNQSQMMDKHQQETQQLLARSDINNDPVVVSSAAWPSSSSFRSPISAGSFIGMSSPPSSLSSSESTDAGGTTTSNNNYNTTTTASSSDESFGRTATEDGGGIDRADIEDFDTAASSAALSPIHHRYRQQQHMLLRQWSPSTTANSSPVKRSSSFRSPLSCGDNIAVSSSSLKSPLMAGNAITTGFSGTQSLNRRRIHPTNTTSGVSNSSRRRRRRQQQQQQNNTPNTEQSISPGVPDVTSAVTATAMTSSEKSESPLPSPWKKQQQQQQQQQHRRQVTSKEQGSGCAVVGADFTDEIRRILLLDHHRGNVRQQQRGLCEGKEVQVNKHRHVKEKIYETVAKLSSSSKPQRTAVVSTTDQNLDRNIENQRNENDSKDSNINSAAIVVSQTIGITTDRENMSSTSSFEAREREITEQVRRQQAEVRRILQEHKNNVVAVVRGVTVGTNESGLHNRRRVPTTAIESLWSDDESMEPSLSLLNDGHQQRIGLSVGEYDANATLVAADNEYTTGGEGDGYTTDCDGDGYTTTGYTTDDAPPSTAGMATEMSYATAADLPNISPARQLADNLSTLNDTGLTDAEAALSDVNSMIDYNDCNENNRYRGRRQSSISSNSVCPYASDSFCDDDDDYNDDDEYFFWDGYHVENEKAGSGDDEDNIESRYNHSQFLQQQQLLLSSPSSSSPLINDANVDNNQKRLQYQSQQQTPSQVNVVNNVNNSQRPNTSAITCKASKTTTATNTTPVAENSTCNSSVVDTCAAITNANTTNTKLDEPPPSSNTKDQSNI</sequence>
<feature type="compositionally biased region" description="Low complexity" evidence="12">
    <location>
        <begin position="2260"/>
        <end position="2272"/>
    </location>
</feature>
<dbReference type="Gene3D" id="3.30.70.1230">
    <property type="entry name" value="Nucleotide cyclase"/>
    <property type="match status" value="2"/>
</dbReference>
<evidence type="ECO:0000256" key="5">
    <source>
        <dbReference type="ARBA" id="ARBA00022723"/>
    </source>
</evidence>
<evidence type="ECO:0000256" key="4">
    <source>
        <dbReference type="ARBA" id="ARBA00022692"/>
    </source>
</evidence>
<feature type="region of interest" description="Disordered" evidence="12">
    <location>
        <begin position="2161"/>
        <end position="2182"/>
    </location>
</feature>
<feature type="region of interest" description="Disordered" evidence="12">
    <location>
        <begin position="112"/>
        <end position="139"/>
    </location>
</feature>
<feature type="transmembrane region" description="Helical" evidence="13">
    <location>
        <begin position="951"/>
        <end position="970"/>
    </location>
</feature>
<dbReference type="SUPFAM" id="SSF55073">
    <property type="entry name" value="Nucleotide cyclase"/>
    <property type="match status" value="2"/>
</dbReference>
<feature type="region of interest" description="Disordered" evidence="12">
    <location>
        <begin position="2206"/>
        <end position="2307"/>
    </location>
</feature>
<comment type="catalytic activity">
    <reaction evidence="1">
        <text>ATP = 3',5'-cyclic AMP + diphosphate</text>
        <dbReference type="Rhea" id="RHEA:15389"/>
        <dbReference type="ChEBI" id="CHEBI:30616"/>
        <dbReference type="ChEBI" id="CHEBI:33019"/>
        <dbReference type="ChEBI" id="CHEBI:58165"/>
        <dbReference type="EC" id="4.6.1.1"/>
    </reaction>
</comment>
<feature type="compositionally biased region" description="Polar residues" evidence="12">
    <location>
        <begin position="1725"/>
        <end position="1741"/>
    </location>
</feature>
<feature type="region of interest" description="Disordered" evidence="12">
    <location>
        <begin position="1923"/>
        <end position="2037"/>
    </location>
</feature>
<feature type="compositionally biased region" description="Low complexity" evidence="12">
    <location>
        <begin position="2282"/>
        <end position="2293"/>
    </location>
</feature>
<feature type="transmembrane region" description="Helical" evidence="13">
    <location>
        <begin position="280"/>
        <end position="300"/>
    </location>
</feature>
<feature type="compositionally biased region" description="Polar residues" evidence="12">
    <location>
        <begin position="1929"/>
        <end position="1988"/>
    </location>
</feature>
<feature type="transmembrane region" description="Helical" evidence="13">
    <location>
        <begin position="378"/>
        <end position="399"/>
    </location>
</feature>
<feature type="region of interest" description="Disordered" evidence="12">
    <location>
        <begin position="1721"/>
        <end position="1741"/>
    </location>
</feature>
<dbReference type="GO" id="GO:0035556">
    <property type="term" value="P:intracellular signal transduction"/>
    <property type="evidence" value="ECO:0007669"/>
    <property type="project" value="InterPro"/>
</dbReference>
<reference evidence="16 17" key="1">
    <citation type="submission" date="2025-04" db="UniProtKB">
        <authorList>
            <consortium name="RefSeq"/>
        </authorList>
    </citation>
    <scope>IDENTIFICATION</scope>
    <source>
        <tissue evidence="16 17">Whole body</tissue>
    </source>
</reference>
<dbReference type="PANTHER" id="PTHR45627">
    <property type="entry name" value="ADENYLATE CYCLASE TYPE 1"/>
    <property type="match status" value="1"/>
</dbReference>
<feature type="region of interest" description="Disordered" evidence="12">
    <location>
        <begin position="1117"/>
        <end position="1145"/>
    </location>
</feature>
<keyword evidence="8" id="KW-0460">Magnesium</keyword>
<feature type="region of interest" description="Disordered" evidence="12">
    <location>
        <begin position="1853"/>
        <end position="1874"/>
    </location>
</feature>
<dbReference type="Pfam" id="PF00211">
    <property type="entry name" value="Guanylate_cyc"/>
    <property type="match status" value="2"/>
</dbReference>
<dbReference type="RefSeq" id="XP_025422654.1">
    <property type="nucleotide sequence ID" value="XM_025566869.1"/>
</dbReference>
<feature type="compositionally biased region" description="Basic residues" evidence="12">
    <location>
        <begin position="2009"/>
        <end position="2024"/>
    </location>
</feature>
<keyword evidence="4 13" id="KW-0812">Transmembrane</keyword>
<evidence type="ECO:0000256" key="1">
    <source>
        <dbReference type="ARBA" id="ARBA00001593"/>
    </source>
</evidence>
<feature type="compositionally biased region" description="Low complexity" evidence="12">
    <location>
        <begin position="2167"/>
        <end position="2179"/>
    </location>
</feature>
<evidence type="ECO:0000256" key="9">
    <source>
        <dbReference type="ARBA" id="ARBA00022989"/>
    </source>
</evidence>
<evidence type="ECO:0000313" key="16">
    <source>
        <dbReference type="RefSeq" id="XP_025422654.1"/>
    </source>
</evidence>
<dbReference type="GO" id="GO:0009190">
    <property type="term" value="P:cyclic nucleotide biosynthetic process"/>
    <property type="evidence" value="ECO:0007669"/>
    <property type="project" value="InterPro"/>
</dbReference>
<evidence type="ECO:0000313" key="15">
    <source>
        <dbReference type="Proteomes" id="UP000694846"/>
    </source>
</evidence>
<dbReference type="GO" id="GO:0007189">
    <property type="term" value="P:adenylate cyclase-activating G protein-coupled receptor signaling pathway"/>
    <property type="evidence" value="ECO:0007669"/>
    <property type="project" value="TreeGrafter"/>
</dbReference>
<dbReference type="SMART" id="SM00044">
    <property type="entry name" value="CYCc"/>
    <property type="match status" value="2"/>
</dbReference>
<dbReference type="CDD" id="cd07302">
    <property type="entry name" value="CHD"/>
    <property type="match status" value="2"/>
</dbReference>
<feature type="region of interest" description="Disordered" evidence="12">
    <location>
        <begin position="2783"/>
        <end position="2803"/>
    </location>
</feature>
<organism evidence="15 16">
    <name type="scientific">Sipha flava</name>
    <name type="common">yellow sugarcane aphid</name>
    <dbReference type="NCBI Taxonomy" id="143950"/>
    <lineage>
        <taxon>Eukaryota</taxon>
        <taxon>Metazoa</taxon>
        <taxon>Ecdysozoa</taxon>
        <taxon>Arthropoda</taxon>
        <taxon>Hexapoda</taxon>
        <taxon>Insecta</taxon>
        <taxon>Pterygota</taxon>
        <taxon>Neoptera</taxon>
        <taxon>Paraneoptera</taxon>
        <taxon>Hemiptera</taxon>
        <taxon>Sternorrhyncha</taxon>
        <taxon>Aphidomorpha</taxon>
        <taxon>Aphidoidea</taxon>
        <taxon>Aphididae</taxon>
        <taxon>Sipha</taxon>
    </lineage>
</organism>
<evidence type="ECO:0000256" key="12">
    <source>
        <dbReference type="SAM" id="MobiDB-lite"/>
    </source>
</evidence>
<evidence type="ECO:0000256" key="11">
    <source>
        <dbReference type="ARBA" id="ARBA00023239"/>
    </source>
</evidence>
<dbReference type="PANTHER" id="PTHR45627:SF12">
    <property type="entry name" value="ADENYLATE CYCLASE TYPE 2"/>
    <property type="match status" value="1"/>
</dbReference>
<feature type="compositionally biased region" description="Low complexity" evidence="12">
    <location>
        <begin position="2075"/>
        <end position="2109"/>
    </location>
</feature>
<evidence type="ECO:0000256" key="13">
    <source>
        <dbReference type="SAM" id="Phobius"/>
    </source>
</evidence>
<feature type="transmembrane region" description="Helical" evidence="13">
    <location>
        <begin position="1244"/>
        <end position="1265"/>
    </location>
</feature>
<dbReference type="EC" id="4.6.1.1" evidence="3"/>
<dbReference type="GO" id="GO:0046872">
    <property type="term" value="F:metal ion binding"/>
    <property type="evidence" value="ECO:0007669"/>
    <property type="project" value="UniProtKB-KW"/>
</dbReference>
<evidence type="ECO:0000256" key="2">
    <source>
        <dbReference type="ARBA" id="ARBA00004141"/>
    </source>
</evidence>
<dbReference type="InterPro" id="IPR001054">
    <property type="entry name" value="A/G_cyclase"/>
</dbReference>
<protein>
    <recommendedName>
        <fullName evidence="3">adenylate cyclase</fullName>
        <ecNumber evidence="3">4.6.1.1</ecNumber>
    </recommendedName>
</protein>
<evidence type="ECO:0000256" key="8">
    <source>
        <dbReference type="ARBA" id="ARBA00022842"/>
    </source>
</evidence>
<feature type="transmembrane region" description="Helical" evidence="13">
    <location>
        <begin position="1345"/>
        <end position="1364"/>
    </location>
</feature>
<evidence type="ECO:0000256" key="3">
    <source>
        <dbReference type="ARBA" id="ARBA00012201"/>
    </source>
</evidence>
<keyword evidence="6" id="KW-0547">Nucleotide-binding</keyword>
<evidence type="ECO:0000259" key="14">
    <source>
        <dbReference type="PROSITE" id="PS50125"/>
    </source>
</evidence>
<evidence type="ECO:0000256" key="6">
    <source>
        <dbReference type="ARBA" id="ARBA00022741"/>
    </source>
</evidence>
<comment type="subcellular location">
    <subcellularLocation>
        <location evidence="2">Membrane</location>
        <topology evidence="2">Multi-pass membrane protein</topology>
    </subcellularLocation>
</comment>
<feature type="compositionally biased region" description="Basic residues" evidence="12">
    <location>
        <begin position="120"/>
        <end position="139"/>
    </location>
</feature>
<dbReference type="GO" id="GO:0005886">
    <property type="term" value="C:plasma membrane"/>
    <property type="evidence" value="ECO:0007669"/>
    <property type="project" value="TreeGrafter"/>
</dbReference>
<dbReference type="InterPro" id="IPR029787">
    <property type="entry name" value="Nucleotide_cyclase"/>
</dbReference>
<gene>
    <name evidence="16 17" type="primary">LOC112692262</name>
</gene>
<keyword evidence="9 13" id="KW-1133">Transmembrane helix</keyword>
<feature type="transmembrane region" description="Helical" evidence="13">
    <location>
        <begin position="1459"/>
        <end position="1477"/>
    </location>
</feature>
<feature type="transmembrane region" description="Helical" evidence="13">
    <location>
        <begin position="337"/>
        <end position="358"/>
    </location>
</feature>
<dbReference type="Proteomes" id="UP000694846">
    <property type="component" value="Unplaced"/>
</dbReference>
<feature type="compositionally biased region" description="Pro residues" evidence="12">
    <location>
        <begin position="1820"/>
        <end position="1834"/>
    </location>
</feature>
<evidence type="ECO:0000313" key="17">
    <source>
        <dbReference type="RefSeq" id="XP_025422655.1"/>
    </source>
</evidence>
<dbReference type="RefSeq" id="XP_025422655.1">
    <property type="nucleotide sequence ID" value="XM_025566870.1"/>
</dbReference>
<accession>A0A8B8GHE8</accession>
<keyword evidence="5" id="KW-0479">Metal-binding</keyword>
<feature type="compositionally biased region" description="Low complexity" evidence="12">
    <location>
        <begin position="1126"/>
        <end position="1136"/>
    </location>
</feature>
<keyword evidence="15" id="KW-1185">Reference proteome</keyword>
<evidence type="ECO:0000256" key="10">
    <source>
        <dbReference type="ARBA" id="ARBA00023136"/>
    </source>
</evidence>
<dbReference type="PROSITE" id="PS50125">
    <property type="entry name" value="GUANYLATE_CYCLASE_2"/>
    <property type="match status" value="2"/>
</dbReference>
<feature type="compositionally biased region" description="Basic and acidic residues" evidence="12">
    <location>
        <begin position="1854"/>
        <end position="1863"/>
    </location>
</feature>
<feature type="domain" description="Guanylate cyclase" evidence="14">
    <location>
        <begin position="504"/>
        <end position="674"/>
    </location>
</feature>
<feature type="domain" description="Guanylate cyclase" evidence="14">
    <location>
        <begin position="1468"/>
        <end position="1667"/>
    </location>
</feature>
<evidence type="ECO:0000256" key="7">
    <source>
        <dbReference type="ARBA" id="ARBA00022840"/>
    </source>
</evidence>
<feature type="transmembrane region" description="Helical" evidence="13">
    <location>
        <begin position="1163"/>
        <end position="1185"/>
    </location>
</feature>
<feature type="transmembrane region" description="Helical" evidence="13">
    <location>
        <begin position="924"/>
        <end position="945"/>
    </location>
</feature>
<keyword evidence="7" id="KW-0067">ATP-binding</keyword>
<proteinExistence type="predicted"/>
<dbReference type="GeneID" id="112692262"/>
<feature type="transmembrane region" description="Helical" evidence="13">
    <location>
        <begin position="143"/>
        <end position="169"/>
    </location>
</feature>
<name>A0A8B8GHE8_9HEMI</name>
<dbReference type="OrthoDB" id="6609873at2759"/>
<feature type="region of interest" description="Disordered" evidence="12">
    <location>
        <begin position="2075"/>
        <end position="2124"/>
    </location>
</feature>
<keyword evidence="10 13" id="KW-0472">Membrane</keyword>